<accession>A0ABW2CCD2</accession>
<protein>
    <recommendedName>
        <fullName evidence="3">RNA polymerase sigma factor 70 region 4 type 2 domain-containing protein</fullName>
    </recommendedName>
</protein>
<reference evidence="2" key="1">
    <citation type="journal article" date="2019" name="Int. J. Syst. Evol. Microbiol.">
        <title>The Global Catalogue of Microorganisms (GCM) 10K type strain sequencing project: providing services to taxonomists for standard genome sequencing and annotation.</title>
        <authorList>
            <consortium name="The Broad Institute Genomics Platform"/>
            <consortium name="The Broad Institute Genome Sequencing Center for Infectious Disease"/>
            <person name="Wu L."/>
            <person name="Ma J."/>
        </authorList>
    </citation>
    <scope>NUCLEOTIDE SEQUENCE [LARGE SCALE GENOMIC DNA]</scope>
    <source>
        <strain evidence="2">JCM 3369</strain>
    </source>
</reference>
<gene>
    <name evidence="1" type="ORF">ACFQKB_06615</name>
</gene>
<comment type="caution">
    <text evidence="1">The sequence shown here is derived from an EMBL/GenBank/DDBJ whole genome shotgun (WGS) entry which is preliminary data.</text>
</comment>
<name>A0ABW2CCD2_9ACTN</name>
<dbReference type="RefSeq" id="WP_375539114.1">
    <property type="nucleotide sequence ID" value="NZ_JBHSXE010000001.1"/>
</dbReference>
<dbReference type="EMBL" id="JBHSXS010000002">
    <property type="protein sequence ID" value="MFC6879436.1"/>
    <property type="molecule type" value="Genomic_DNA"/>
</dbReference>
<sequence>MADILGITPNSVRVSLHHARAKLRHQAD</sequence>
<dbReference type="Gene3D" id="1.10.10.10">
    <property type="entry name" value="Winged helix-like DNA-binding domain superfamily/Winged helix DNA-binding domain"/>
    <property type="match status" value="1"/>
</dbReference>
<evidence type="ECO:0000313" key="2">
    <source>
        <dbReference type="Proteomes" id="UP001596380"/>
    </source>
</evidence>
<evidence type="ECO:0008006" key="3">
    <source>
        <dbReference type="Google" id="ProtNLM"/>
    </source>
</evidence>
<dbReference type="SUPFAM" id="SSF88659">
    <property type="entry name" value="Sigma3 and sigma4 domains of RNA polymerase sigma factors"/>
    <property type="match status" value="1"/>
</dbReference>
<organism evidence="1 2">
    <name type="scientific">Actinomadura yumaensis</name>
    <dbReference type="NCBI Taxonomy" id="111807"/>
    <lineage>
        <taxon>Bacteria</taxon>
        <taxon>Bacillati</taxon>
        <taxon>Actinomycetota</taxon>
        <taxon>Actinomycetes</taxon>
        <taxon>Streptosporangiales</taxon>
        <taxon>Thermomonosporaceae</taxon>
        <taxon>Actinomadura</taxon>
    </lineage>
</organism>
<dbReference type="InterPro" id="IPR013324">
    <property type="entry name" value="RNA_pol_sigma_r3/r4-like"/>
</dbReference>
<dbReference type="InterPro" id="IPR036388">
    <property type="entry name" value="WH-like_DNA-bd_sf"/>
</dbReference>
<dbReference type="Proteomes" id="UP001596380">
    <property type="component" value="Unassembled WGS sequence"/>
</dbReference>
<evidence type="ECO:0000313" key="1">
    <source>
        <dbReference type="EMBL" id="MFC6879436.1"/>
    </source>
</evidence>
<proteinExistence type="predicted"/>
<keyword evidence="2" id="KW-1185">Reference proteome</keyword>